<accession>A0ABT1ITF6</accession>
<dbReference type="SUPFAM" id="SSF51197">
    <property type="entry name" value="Clavaminate synthase-like"/>
    <property type="match status" value="1"/>
</dbReference>
<dbReference type="InterPro" id="IPR039994">
    <property type="entry name" value="NO66-like"/>
</dbReference>
<name>A0ABT1ITF6_9ACTN</name>
<evidence type="ECO:0000259" key="4">
    <source>
        <dbReference type="PROSITE" id="PS51184"/>
    </source>
</evidence>
<sequence>MDILHRFTGAAEEFTGALHRRTPRVFRPADPPLDLLRAAELDHWLDTGLLRVPYLQLVTAEGEVPLPQFCPPRRVLGRTEHGYVDGSAVRHLLAEGAATVLLRHVDQWHPGVRAVCAAMRSELGRQVEAFWFVTPPGTQGRPVHRDDADVFVVQTEGAKVWHLYGGPLDGRWAPGPVDVPAEPEFTVRLEPGEVLYVPRGHAHRAVAAERGASAHLSFTVREAGDAHLRAALDGLLAGAGDRPARPLGEADLLAAADRLLTEARTALAALSAEDLLDRARAGMEAVGPVPGGAPAGRRITDLFAATP</sequence>
<dbReference type="PANTHER" id="PTHR13096:SF8">
    <property type="entry name" value="RIBOSOMAL OXYGENASE 1"/>
    <property type="match status" value="1"/>
</dbReference>
<evidence type="ECO:0000313" key="6">
    <source>
        <dbReference type="Proteomes" id="UP001206483"/>
    </source>
</evidence>
<keyword evidence="2" id="KW-0479">Metal-binding</keyword>
<dbReference type="InterPro" id="IPR003347">
    <property type="entry name" value="JmjC_dom"/>
</dbReference>
<dbReference type="RefSeq" id="WP_253794611.1">
    <property type="nucleotide sequence ID" value="NZ_BAAAUB010000048.1"/>
</dbReference>
<evidence type="ECO:0000313" key="5">
    <source>
        <dbReference type="EMBL" id="MCP2308249.1"/>
    </source>
</evidence>
<keyword evidence="6" id="KW-1185">Reference proteome</keyword>
<comment type="cofactor">
    <cofactor evidence="1">
        <name>Fe(2+)</name>
        <dbReference type="ChEBI" id="CHEBI:29033"/>
    </cofactor>
</comment>
<comment type="caution">
    <text evidence="5">The sequence shown here is derived from an EMBL/GenBank/DDBJ whole genome shotgun (WGS) entry which is preliminary data.</text>
</comment>
<dbReference type="Gene3D" id="2.60.120.650">
    <property type="entry name" value="Cupin"/>
    <property type="match status" value="1"/>
</dbReference>
<reference evidence="5 6" key="1">
    <citation type="submission" date="2022-06" db="EMBL/GenBank/DDBJ databases">
        <title>Sequencing the genomes of 1000 actinobacteria strains.</title>
        <authorList>
            <person name="Klenk H.-P."/>
        </authorList>
    </citation>
    <scope>NUCLEOTIDE SEQUENCE [LARGE SCALE GENOMIC DNA]</scope>
    <source>
        <strain evidence="5 6">DSM 41656</strain>
    </source>
</reference>
<dbReference type="EMBL" id="JAMZDX010000001">
    <property type="protein sequence ID" value="MCP2308249.1"/>
    <property type="molecule type" value="Genomic_DNA"/>
</dbReference>
<evidence type="ECO:0000256" key="3">
    <source>
        <dbReference type="ARBA" id="ARBA00023004"/>
    </source>
</evidence>
<dbReference type="PANTHER" id="PTHR13096">
    <property type="entry name" value="MINA53 MYC INDUCED NUCLEAR ANTIGEN"/>
    <property type="match status" value="1"/>
</dbReference>
<organism evidence="5 6">
    <name type="scientific">Kitasatospora paracochleata</name>
    <dbReference type="NCBI Taxonomy" id="58354"/>
    <lineage>
        <taxon>Bacteria</taxon>
        <taxon>Bacillati</taxon>
        <taxon>Actinomycetota</taxon>
        <taxon>Actinomycetes</taxon>
        <taxon>Kitasatosporales</taxon>
        <taxon>Streptomycetaceae</taxon>
        <taxon>Kitasatospora</taxon>
    </lineage>
</organism>
<proteinExistence type="predicted"/>
<evidence type="ECO:0000256" key="1">
    <source>
        <dbReference type="ARBA" id="ARBA00001954"/>
    </source>
</evidence>
<dbReference type="Pfam" id="PF08007">
    <property type="entry name" value="JmjC_2"/>
    <property type="match status" value="1"/>
</dbReference>
<protein>
    <submittedName>
        <fullName evidence="5">Mannose-6-phosphate isomerase-like protein (Cupin superfamily)</fullName>
    </submittedName>
</protein>
<gene>
    <name evidence="5" type="ORF">FHR36_001341</name>
</gene>
<keyword evidence="3" id="KW-0408">Iron</keyword>
<feature type="domain" description="JmjC" evidence="4">
    <location>
        <begin position="105"/>
        <end position="239"/>
    </location>
</feature>
<evidence type="ECO:0000256" key="2">
    <source>
        <dbReference type="ARBA" id="ARBA00022723"/>
    </source>
</evidence>
<dbReference type="Proteomes" id="UP001206483">
    <property type="component" value="Unassembled WGS sequence"/>
</dbReference>
<dbReference type="PROSITE" id="PS51184">
    <property type="entry name" value="JMJC"/>
    <property type="match status" value="1"/>
</dbReference>